<keyword evidence="5" id="KW-0677">Repeat</keyword>
<keyword evidence="8" id="KW-0408">Iron</keyword>
<accession>A0A176WBX5</accession>
<gene>
    <name evidence="11" type="ORF">AXG93_40s1160</name>
</gene>
<reference evidence="11" key="1">
    <citation type="submission" date="2016-03" db="EMBL/GenBank/DDBJ databases">
        <title>Mechanisms controlling the formation of the plant cell surface in tip-growing cells are functionally conserved among land plants.</title>
        <authorList>
            <person name="Honkanen S."/>
            <person name="Jones V.A."/>
            <person name="Morieri G."/>
            <person name="Champion C."/>
            <person name="Hetherington A.J."/>
            <person name="Kelly S."/>
            <person name="Saint-Marcoux D."/>
            <person name="Proust H."/>
            <person name="Prescott H."/>
            <person name="Dolan L."/>
        </authorList>
    </citation>
    <scope>NUCLEOTIDE SEQUENCE [LARGE SCALE GENOMIC DNA]</scope>
    <source>
        <tissue evidence="11">Whole gametophyte</tissue>
    </source>
</reference>
<dbReference type="EC" id="1.14.11.7" evidence="3"/>
<evidence type="ECO:0000256" key="4">
    <source>
        <dbReference type="ARBA" id="ARBA00022723"/>
    </source>
</evidence>
<keyword evidence="12" id="KW-1185">Reference proteome</keyword>
<dbReference type="SMART" id="SM00702">
    <property type="entry name" value="P4Hc"/>
    <property type="match status" value="1"/>
</dbReference>
<dbReference type="InterPro" id="IPR005123">
    <property type="entry name" value="Oxoglu/Fe-dep_dioxygenase_dom"/>
</dbReference>
<evidence type="ECO:0000259" key="10">
    <source>
        <dbReference type="PROSITE" id="PS51471"/>
    </source>
</evidence>
<evidence type="ECO:0000256" key="2">
    <source>
        <dbReference type="ARBA" id="ARBA00001962"/>
    </source>
</evidence>
<keyword evidence="4" id="KW-0479">Metal-binding</keyword>
<protein>
    <recommendedName>
        <fullName evidence="3">procollagen-proline 3-dioxygenase</fullName>
        <ecNumber evidence="3">1.14.11.7</ecNumber>
    </recommendedName>
</protein>
<organism evidence="11 12">
    <name type="scientific">Marchantia polymorpha subsp. ruderalis</name>
    <dbReference type="NCBI Taxonomy" id="1480154"/>
    <lineage>
        <taxon>Eukaryota</taxon>
        <taxon>Viridiplantae</taxon>
        <taxon>Streptophyta</taxon>
        <taxon>Embryophyta</taxon>
        <taxon>Marchantiophyta</taxon>
        <taxon>Marchantiopsida</taxon>
        <taxon>Marchantiidae</taxon>
        <taxon>Marchantiales</taxon>
        <taxon>Marchantiaceae</taxon>
        <taxon>Marchantia</taxon>
    </lineage>
</organism>
<comment type="caution">
    <text evidence="11">The sequence shown here is derived from an EMBL/GenBank/DDBJ whole genome shotgun (WGS) entry which is preliminary data.</text>
</comment>
<dbReference type="PANTHER" id="PTHR14049:SF9">
    <property type="entry name" value="PROCOLLAGEN-PROLINE 3-DIOXYGENASE"/>
    <property type="match status" value="1"/>
</dbReference>
<evidence type="ECO:0000256" key="5">
    <source>
        <dbReference type="ARBA" id="ARBA00022737"/>
    </source>
</evidence>
<dbReference type="GO" id="GO:0031418">
    <property type="term" value="F:L-ascorbic acid binding"/>
    <property type="evidence" value="ECO:0007669"/>
    <property type="project" value="InterPro"/>
</dbReference>
<proteinExistence type="predicted"/>
<evidence type="ECO:0000313" key="11">
    <source>
        <dbReference type="EMBL" id="OAE30589.1"/>
    </source>
</evidence>
<keyword evidence="7" id="KW-0560">Oxidoreductase</keyword>
<evidence type="ECO:0000256" key="7">
    <source>
        <dbReference type="ARBA" id="ARBA00023002"/>
    </source>
</evidence>
<evidence type="ECO:0000256" key="9">
    <source>
        <dbReference type="SAM" id="MobiDB-lite"/>
    </source>
</evidence>
<feature type="region of interest" description="Disordered" evidence="9">
    <location>
        <begin position="359"/>
        <end position="386"/>
    </location>
</feature>
<dbReference type="InterPro" id="IPR006620">
    <property type="entry name" value="Pro_4_hyd_alph"/>
</dbReference>
<evidence type="ECO:0000256" key="1">
    <source>
        <dbReference type="ARBA" id="ARBA00001961"/>
    </source>
</evidence>
<dbReference type="PANTHER" id="PTHR14049">
    <property type="entry name" value="LEPRECAN 1"/>
    <property type="match status" value="1"/>
</dbReference>
<dbReference type="Pfam" id="PF13640">
    <property type="entry name" value="2OG-FeII_Oxy_3"/>
    <property type="match status" value="1"/>
</dbReference>
<dbReference type="GO" id="GO:0005506">
    <property type="term" value="F:iron ion binding"/>
    <property type="evidence" value="ECO:0007669"/>
    <property type="project" value="InterPro"/>
</dbReference>
<evidence type="ECO:0000256" key="6">
    <source>
        <dbReference type="ARBA" id="ARBA00022964"/>
    </source>
</evidence>
<dbReference type="PROSITE" id="PS51471">
    <property type="entry name" value="FE2OG_OXY"/>
    <property type="match status" value="1"/>
</dbReference>
<dbReference type="GO" id="GO:0032963">
    <property type="term" value="P:collagen metabolic process"/>
    <property type="evidence" value="ECO:0007669"/>
    <property type="project" value="InterPro"/>
</dbReference>
<comment type="cofactor">
    <cofactor evidence="1">
        <name>L-ascorbate</name>
        <dbReference type="ChEBI" id="CHEBI:38290"/>
    </cofactor>
</comment>
<dbReference type="GO" id="GO:0019797">
    <property type="term" value="F:procollagen-proline 3-dioxygenase activity"/>
    <property type="evidence" value="ECO:0007669"/>
    <property type="project" value="UniProtKB-EC"/>
</dbReference>
<dbReference type="InterPro" id="IPR039575">
    <property type="entry name" value="P3H"/>
</dbReference>
<dbReference type="Gene3D" id="2.60.120.620">
    <property type="entry name" value="q2cbj1_9rhob like domain"/>
    <property type="match status" value="1"/>
</dbReference>
<evidence type="ECO:0000313" key="12">
    <source>
        <dbReference type="Proteomes" id="UP000077202"/>
    </source>
</evidence>
<dbReference type="AlphaFoldDB" id="A0A176WBX5"/>
<name>A0A176WBX5_MARPO</name>
<dbReference type="InterPro" id="IPR044862">
    <property type="entry name" value="Pro_4_hyd_alph_FE2OG_OXY"/>
</dbReference>
<feature type="domain" description="Fe2OG dioxygenase" evidence="10">
    <location>
        <begin position="109"/>
        <end position="205"/>
    </location>
</feature>
<dbReference type="Proteomes" id="UP000077202">
    <property type="component" value="Unassembled WGS sequence"/>
</dbReference>
<evidence type="ECO:0000256" key="8">
    <source>
        <dbReference type="ARBA" id="ARBA00023004"/>
    </source>
</evidence>
<keyword evidence="6" id="KW-0223">Dioxygenase</keyword>
<feature type="compositionally biased region" description="Polar residues" evidence="9">
    <location>
        <begin position="372"/>
        <end position="383"/>
    </location>
</feature>
<comment type="cofactor">
    <cofactor evidence="2">
        <name>Fe cation</name>
        <dbReference type="ChEBI" id="CHEBI:24875"/>
    </cofactor>
</comment>
<sequence>MDDFAGARRLVLPQLLSPAECKVRGWVCFVSSEFEFQSLVSRRSGDVGLELEFIHKSCGVVGYRPWVLSTTLCHLVATNCANLILPILPIREKVKEIVEEHFGREYELFTEFTGLISWTKGAKIGWHSDDNRPYLKQRHFSAVCYLNNYEEDFKGGLFHFEEGDPQTVVPSAGTVVIYTADEKNMHCVDEITDGERCTLALWFTLNKAHDEDEKLIQQLSALSSNFCGVMSDQILEQGGLTLGLPVSASSIMYNLNGSVQQDERSDEKSEVAEERPVDDLRLGRMARLGFTCSFSSNYSGDEQDRPVGILYRHEEVPCTFSNMMHALQVIQFHHFRRSIMKLKSSADAEETLAFSKIHDGTNRESLGKENSPLENTHGGTQARRTSEAHLDADIDVRSKRRLAMKTEKKQLVSVICIQAPIKGLKSSSQRISHSVSVTRDFFYQRQLTVYLSSQKPERK</sequence>
<evidence type="ECO:0000256" key="3">
    <source>
        <dbReference type="ARBA" id="ARBA00012262"/>
    </source>
</evidence>
<dbReference type="EMBL" id="LVLJ01001298">
    <property type="protein sequence ID" value="OAE30589.1"/>
    <property type="molecule type" value="Genomic_DNA"/>
</dbReference>